<reference evidence="3" key="1">
    <citation type="journal article" date="2018" name="Biosci. Biotechnol. Biochem.">
        <title>Polysaccharide hydrolase of the hadal zone amphipods Hirondellea gigas.</title>
        <authorList>
            <person name="Kobayashi H."/>
            <person name="Nagahama T."/>
            <person name="Arai W."/>
            <person name="Sasagawa Y."/>
            <person name="Umeda M."/>
            <person name="Hayashi T."/>
            <person name="Nikaido I."/>
            <person name="Watanabe H."/>
            <person name="Oguri K."/>
            <person name="Kitazato H."/>
            <person name="Fujioka K."/>
            <person name="Kido Y."/>
            <person name="Takami H."/>
        </authorList>
    </citation>
    <scope>NUCLEOTIDE SEQUENCE</scope>
    <source>
        <tissue evidence="3">Whole body</tissue>
    </source>
</reference>
<feature type="compositionally biased region" description="Polar residues" evidence="1">
    <location>
        <begin position="475"/>
        <end position="492"/>
    </location>
</feature>
<evidence type="ECO:0000313" key="3">
    <source>
        <dbReference type="EMBL" id="LAB66828.1"/>
    </source>
</evidence>
<dbReference type="InterPro" id="IPR027267">
    <property type="entry name" value="AH/BAR_dom_sf"/>
</dbReference>
<feature type="domain" description="AH" evidence="2">
    <location>
        <begin position="76"/>
        <end position="279"/>
    </location>
</feature>
<dbReference type="Pfam" id="PF06456">
    <property type="entry name" value="Arfaptin"/>
    <property type="match status" value="1"/>
</dbReference>
<dbReference type="EMBL" id="IACF01001108">
    <property type="protein sequence ID" value="LAB66828.1"/>
    <property type="molecule type" value="mRNA"/>
</dbReference>
<dbReference type="FunFam" id="1.20.1270.60:FF:000068">
    <property type="entry name" value="Islet cell autoantigen"/>
    <property type="match status" value="1"/>
</dbReference>
<feature type="region of interest" description="Disordered" evidence="1">
    <location>
        <begin position="508"/>
        <end position="541"/>
    </location>
</feature>
<feature type="region of interest" description="Disordered" evidence="1">
    <location>
        <begin position="413"/>
        <end position="492"/>
    </location>
</feature>
<proteinExistence type="evidence at transcript level"/>
<evidence type="ECO:0000259" key="2">
    <source>
        <dbReference type="PROSITE" id="PS50870"/>
    </source>
</evidence>
<dbReference type="SUPFAM" id="SSF103657">
    <property type="entry name" value="BAR/IMD domain-like"/>
    <property type="match status" value="1"/>
</dbReference>
<name>A0A2P2HYH2_9CRUS</name>
<feature type="compositionally biased region" description="Polar residues" evidence="1">
    <location>
        <begin position="421"/>
        <end position="461"/>
    </location>
</feature>
<dbReference type="SMART" id="SM01015">
    <property type="entry name" value="Arfaptin"/>
    <property type="match status" value="1"/>
</dbReference>
<dbReference type="GO" id="GO:0051049">
    <property type="term" value="P:regulation of transport"/>
    <property type="evidence" value="ECO:0007669"/>
    <property type="project" value="TreeGrafter"/>
</dbReference>
<feature type="compositionally biased region" description="Basic and acidic residues" evidence="1">
    <location>
        <begin position="303"/>
        <end position="330"/>
    </location>
</feature>
<dbReference type="PROSITE" id="PS50870">
    <property type="entry name" value="AH"/>
    <property type="match status" value="1"/>
</dbReference>
<accession>A0A2P2HYH2</accession>
<feature type="region of interest" description="Disordered" evidence="1">
    <location>
        <begin position="303"/>
        <end position="401"/>
    </location>
</feature>
<dbReference type="GO" id="GO:0005794">
    <property type="term" value="C:Golgi apparatus"/>
    <property type="evidence" value="ECO:0007669"/>
    <property type="project" value="TreeGrafter"/>
</dbReference>
<dbReference type="AlphaFoldDB" id="A0A2P2HYH2"/>
<dbReference type="InterPro" id="IPR010504">
    <property type="entry name" value="AH_dom"/>
</dbReference>
<dbReference type="InterPro" id="IPR024114">
    <property type="entry name" value="Islet_autoAg_Ica1/Ica1-like"/>
</dbReference>
<feature type="compositionally biased region" description="Polar residues" evidence="1">
    <location>
        <begin position="331"/>
        <end position="345"/>
    </location>
</feature>
<dbReference type="PANTHER" id="PTHR10164:SF4">
    <property type="entry name" value="GH23156P"/>
    <property type="match status" value="1"/>
</dbReference>
<sequence>MMYAGSNNYSGRYSSARDANVGDGSNGWSGSGYDRWVERNSTQHSSTLGKVQRQFWFTKSAVMRKLGKNQDEHVVASDAQLDAKMELFKAIETSTRDLQASLADYQSKVCVLAQEENAMGRMLKDWGRQDRGTASQVMTATGKSLSYTAQQRLALRAPLVRLFQEVDTFQSRAIEDTGHTLAQMEKMRTEYRGALMWMKNISQDFNPDQYSQLDKFRQVQEIVRQKKAKFDILKLKCIQKIDLLAASRCNMFSHALILYQNAIILFSEKTAKTLNTVASNFQGYQQYNFQVIKELAEPEALRNIDNKDTSTDDRNFFGEDYHDENNDDAQKSTNLCPRHGNQTSGPKCKDSDSLFNLYENIDGSDSATTNNINNSDDRSKNVNQTTSNIDLLGSAEETEKDTQQMLRELFDSPIHKPIPATQGTAFNFMDSSSQRPNLQGETLQKGSSATGPSGNQSQMFMPSQLLDFGMRDWGQTGQNTGSPAGSISRTMHNTSSMSSNILAHGATAATAGKQASTPSSTISNMAGGRGASVVPGTTGENLASGNQLQDLSSAAAGGGDKDGKLDWYRVFQDIDPLSDPSNDFFAKKGSGEESGSC</sequence>
<dbReference type="PANTHER" id="PTHR10164">
    <property type="entry name" value="ISLET CELL AUTOANTIGEN 1"/>
    <property type="match status" value="1"/>
</dbReference>
<dbReference type="GO" id="GO:0019904">
    <property type="term" value="F:protein domain specific binding"/>
    <property type="evidence" value="ECO:0007669"/>
    <property type="project" value="InterPro"/>
</dbReference>
<feature type="region of interest" description="Disordered" evidence="1">
    <location>
        <begin position="576"/>
        <end position="597"/>
    </location>
</feature>
<feature type="compositionally biased region" description="Polar residues" evidence="1">
    <location>
        <begin position="513"/>
        <end position="524"/>
    </location>
</feature>
<feature type="compositionally biased region" description="Polar residues" evidence="1">
    <location>
        <begin position="363"/>
        <end position="374"/>
    </location>
</feature>
<dbReference type="Gene3D" id="1.20.1270.60">
    <property type="entry name" value="Arfaptin homology (AH) domain/BAR domain"/>
    <property type="match status" value="1"/>
</dbReference>
<organism evidence="3">
    <name type="scientific">Hirondellea gigas</name>
    <dbReference type="NCBI Taxonomy" id="1518452"/>
    <lineage>
        <taxon>Eukaryota</taxon>
        <taxon>Metazoa</taxon>
        <taxon>Ecdysozoa</taxon>
        <taxon>Arthropoda</taxon>
        <taxon>Crustacea</taxon>
        <taxon>Multicrustacea</taxon>
        <taxon>Malacostraca</taxon>
        <taxon>Eumalacostraca</taxon>
        <taxon>Peracarida</taxon>
        <taxon>Amphipoda</taxon>
        <taxon>Amphilochidea</taxon>
        <taxon>Lysianassida</taxon>
        <taxon>Lysianassidira</taxon>
        <taxon>Lysianassoidea</taxon>
        <taxon>Lysianassidae</taxon>
        <taxon>Hirondellea</taxon>
    </lineage>
</organism>
<evidence type="ECO:0000256" key="1">
    <source>
        <dbReference type="SAM" id="MobiDB-lite"/>
    </source>
</evidence>
<protein>
    <submittedName>
        <fullName evidence="3">Islet cell autoantigen 1-like</fullName>
    </submittedName>
</protein>